<comment type="caution">
    <text evidence="3">The sequence shown here is derived from an EMBL/GenBank/DDBJ whole genome shotgun (WGS) entry which is preliminary data.</text>
</comment>
<feature type="compositionally biased region" description="Basic residues" evidence="2">
    <location>
        <begin position="573"/>
        <end position="588"/>
    </location>
</feature>
<sequence>MEEPKESLSRRLSGLLAALRNSHHKRTSSSSSSSKSNEVVLSRILEVSSVPSKAQQSTSKPVIESLPDLLEFLKAASNPKILREVIARFLENPLLSDNDRDLVKRKVREKVEEEKRRRDAKKLITNAGSTAKSESSSLAQLSSNEPSSSSIPKIHLDDISIASEEINIDGEPIDPADLPTPYPQVNAQLQEDVKEKIRHKEWVATTVVPDTYSQSDPLVNSAQMTTIAQISTEHMLLQNPFLLPDNSNPFAVPPPQLPEIMSVVPPTKFQVPPPSAVMGNLPHNHGSAGFGSRDILATLGGIVAFAQLGNNIANSQLSALPTKATIVYERDIIPRSPTPPPTPTSTVDPLLRSGAMVPALSETGRLVIPGARIFPKHGTQTTLELPTVEHEEVAHEEFYYMGRKEIAKTSDIGERKVKPSEALSSDDVGKKCYIRQYALRYNVSFEEAKKILEEEEREYMNSKMKKRRAAEVYTKGFVPLPKQKYAKNYEDSDCTAGATHAEAYEDGGSELCDRSSHHKIYKEEEDQQECDDQSYSEFFREKDHVVDPQACIKRDHCKNDYGSHSCGGTSLDRRKRRRRAGKKHKKRLVPLERTKW</sequence>
<accession>A0ABR1CB59</accession>
<feature type="compositionally biased region" description="Low complexity" evidence="2">
    <location>
        <begin position="10"/>
        <end position="20"/>
    </location>
</feature>
<evidence type="ECO:0000313" key="3">
    <source>
        <dbReference type="EMBL" id="KAK6734967.1"/>
    </source>
</evidence>
<gene>
    <name evidence="3" type="primary">Necator_chrII.g6063</name>
    <name evidence="3" type="ORF">RB195_018270</name>
</gene>
<dbReference type="Proteomes" id="UP001303046">
    <property type="component" value="Unassembled WGS sequence"/>
</dbReference>
<feature type="region of interest" description="Disordered" evidence="2">
    <location>
        <begin position="1"/>
        <end position="38"/>
    </location>
</feature>
<feature type="compositionally biased region" description="Low complexity" evidence="2">
    <location>
        <begin position="28"/>
        <end position="37"/>
    </location>
</feature>
<proteinExistence type="predicted"/>
<dbReference type="EMBL" id="JAVFWL010000002">
    <property type="protein sequence ID" value="KAK6734967.1"/>
    <property type="molecule type" value="Genomic_DNA"/>
</dbReference>
<name>A0ABR1CB59_NECAM</name>
<feature type="coiled-coil region" evidence="1">
    <location>
        <begin position="445"/>
        <end position="472"/>
    </location>
</feature>
<evidence type="ECO:0000256" key="1">
    <source>
        <dbReference type="SAM" id="Coils"/>
    </source>
</evidence>
<keyword evidence="4" id="KW-1185">Reference proteome</keyword>
<organism evidence="3 4">
    <name type="scientific">Necator americanus</name>
    <name type="common">Human hookworm</name>
    <dbReference type="NCBI Taxonomy" id="51031"/>
    <lineage>
        <taxon>Eukaryota</taxon>
        <taxon>Metazoa</taxon>
        <taxon>Ecdysozoa</taxon>
        <taxon>Nematoda</taxon>
        <taxon>Chromadorea</taxon>
        <taxon>Rhabditida</taxon>
        <taxon>Rhabditina</taxon>
        <taxon>Rhabditomorpha</taxon>
        <taxon>Strongyloidea</taxon>
        <taxon>Ancylostomatidae</taxon>
        <taxon>Bunostominae</taxon>
        <taxon>Necator</taxon>
    </lineage>
</organism>
<feature type="region of interest" description="Disordered" evidence="2">
    <location>
        <begin position="110"/>
        <end position="153"/>
    </location>
</feature>
<reference evidence="3 4" key="1">
    <citation type="submission" date="2023-08" db="EMBL/GenBank/DDBJ databases">
        <title>A Necator americanus chromosomal reference genome.</title>
        <authorList>
            <person name="Ilik V."/>
            <person name="Petrzelkova K.J."/>
            <person name="Pardy F."/>
            <person name="Fuh T."/>
            <person name="Niatou-Singa F.S."/>
            <person name="Gouil Q."/>
            <person name="Baker L."/>
            <person name="Ritchie M.E."/>
            <person name="Jex A.R."/>
            <person name="Gazzola D."/>
            <person name="Li H."/>
            <person name="Toshio Fujiwara R."/>
            <person name="Zhan B."/>
            <person name="Aroian R.V."/>
            <person name="Pafco B."/>
            <person name="Schwarz E.M."/>
        </authorList>
    </citation>
    <scope>NUCLEOTIDE SEQUENCE [LARGE SCALE GENOMIC DNA]</scope>
    <source>
        <strain evidence="3 4">Aroian</strain>
        <tissue evidence="3">Whole animal</tissue>
    </source>
</reference>
<protein>
    <submittedName>
        <fullName evidence="3">Uncharacterized protein</fullName>
    </submittedName>
</protein>
<evidence type="ECO:0000256" key="2">
    <source>
        <dbReference type="SAM" id="MobiDB-lite"/>
    </source>
</evidence>
<feature type="region of interest" description="Disordered" evidence="2">
    <location>
        <begin position="559"/>
        <end position="596"/>
    </location>
</feature>
<evidence type="ECO:0000313" key="4">
    <source>
        <dbReference type="Proteomes" id="UP001303046"/>
    </source>
</evidence>
<feature type="compositionally biased region" description="Low complexity" evidence="2">
    <location>
        <begin position="131"/>
        <end position="153"/>
    </location>
</feature>
<keyword evidence="1" id="KW-0175">Coiled coil</keyword>